<proteinExistence type="predicted"/>
<comment type="caution">
    <text evidence="3">The sequence shown here is derived from an EMBL/GenBank/DDBJ whole genome shotgun (WGS) entry which is preliminary data.</text>
</comment>
<dbReference type="EMBL" id="JAZHXI010000013">
    <property type="protein sequence ID" value="KAL2064635.1"/>
    <property type="molecule type" value="Genomic_DNA"/>
</dbReference>
<dbReference type="PANTHER" id="PTHR35910:SF6">
    <property type="entry name" value="2EXR DOMAIN-CONTAINING PROTEIN"/>
    <property type="match status" value="1"/>
</dbReference>
<accession>A0ABR4C3Y2</accession>
<dbReference type="Pfam" id="PF20150">
    <property type="entry name" value="2EXR"/>
    <property type="match status" value="1"/>
</dbReference>
<evidence type="ECO:0000256" key="1">
    <source>
        <dbReference type="SAM" id="MobiDB-lite"/>
    </source>
</evidence>
<evidence type="ECO:0000259" key="2">
    <source>
        <dbReference type="Pfam" id="PF20150"/>
    </source>
</evidence>
<feature type="compositionally biased region" description="Acidic residues" evidence="1">
    <location>
        <begin position="146"/>
        <end position="185"/>
    </location>
</feature>
<sequence>MDTHPRAPLDSFTLFPWLPIELRLKVWEHALPGPRVIEIDWQQPSGIWVCRHESQTKPSGLLRANRESREKFLRVYSEFLEVTTRGVVRGGGEGEDEGEDGDEDGDEGEDKSESAIPEDDEDEDGKEDGGDEGEDVGEQDGKKEVDDVEDVDIENEDDDENAGEEAEIQEDEDDQEDSNDEEASEAEAAYWAENPGFDPETGEPYLSTPVSGSRTYINPLIDTLYICGNRQSEITVRPQSMEALVAMPCLATLERLACECNEVEFGWNSLKPPEAIASFLPCLRSLVVVVGDTGSYELEWDVVDKIEGEIEFRDLAEGSEEYQEEIEAARNLFLQPDRRPRLIVLRDKS</sequence>
<dbReference type="PANTHER" id="PTHR35910">
    <property type="entry name" value="2EXR DOMAIN-CONTAINING PROTEIN"/>
    <property type="match status" value="1"/>
</dbReference>
<gene>
    <name evidence="3" type="ORF">VTL71DRAFT_3772</name>
</gene>
<dbReference type="InterPro" id="IPR045518">
    <property type="entry name" value="2EXR"/>
</dbReference>
<evidence type="ECO:0000313" key="4">
    <source>
        <dbReference type="Proteomes" id="UP001595075"/>
    </source>
</evidence>
<feature type="region of interest" description="Disordered" evidence="1">
    <location>
        <begin position="86"/>
        <end position="187"/>
    </location>
</feature>
<protein>
    <recommendedName>
        <fullName evidence="2">2EXR domain-containing protein</fullName>
    </recommendedName>
</protein>
<organism evidence="3 4">
    <name type="scientific">Oculimacula yallundae</name>
    <dbReference type="NCBI Taxonomy" id="86028"/>
    <lineage>
        <taxon>Eukaryota</taxon>
        <taxon>Fungi</taxon>
        <taxon>Dikarya</taxon>
        <taxon>Ascomycota</taxon>
        <taxon>Pezizomycotina</taxon>
        <taxon>Leotiomycetes</taxon>
        <taxon>Helotiales</taxon>
        <taxon>Ploettnerulaceae</taxon>
        <taxon>Oculimacula</taxon>
    </lineage>
</organism>
<evidence type="ECO:0000313" key="3">
    <source>
        <dbReference type="EMBL" id="KAL2064635.1"/>
    </source>
</evidence>
<reference evidence="3 4" key="1">
    <citation type="journal article" date="2024" name="Commun. Biol.">
        <title>Comparative genomic analysis of thermophilic fungi reveals convergent evolutionary adaptations and gene losses.</title>
        <authorList>
            <person name="Steindorff A.S."/>
            <person name="Aguilar-Pontes M.V."/>
            <person name="Robinson A.J."/>
            <person name="Andreopoulos B."/>
            <person name="LaButti K."/>
            <person name="Kuo A."/>
            <person name="Mondo S."/>
            <person name="Riley R."/>
            <person name="Otillar R."/>
            <person name="Haridas S."/>
            <person name="Lipzen A."/>
            <person name="Grimwood J."/>
            <person name="Schmutz J."/>
            <person name="Clum A."/>
            <person name="Reid I.D."/>
            <person name="Moisan M.C."/>
            <person name="Butler G."/>
            <person name="Nguyen T.T.M."/>
            <person name="Dewar K."/>
            <person name="Conant G."/>
            <person name="Drula E."/>
            <person name="Henrissat B."/>
            <person name="Hansel C."/>
            <person name="Singer S."/>
            <person name="Hutchinson M.I."/>
            <person name="de Vries R.P."/>
            <person name="Natvig D.O."/>
            <person name="Powell A.J."/>
            <person name="Tsang A."/>
            <person name="Grigoriev I.V."/>
        </authorList>
    </citation>
    <scope>NUCLEOTIDE SEQUENCE [LARGE SCALE GENOMIC DNA]</scope>
    <source>
        <strain evidence="3 4">CBS 494.80</strain>
    </source>
</reference>
<feature type="domain" description="2EXR" evidence="2">
    <location>
        <begin position="12"/>
        <end position="78"/>
    </location>
</feature>
<dbReference type="Proteomes" id="UP001595075">
    <property type="component" value="Unassembled WGS sequence"/>
</dbReference>
<name>A0ABR4C3Y2_9HELO</name>
<keyword evidence="4" id="KW-1185">Reference proteome</keyword>
<feature type="compositionally biased region" description="Acidic residues" evidence="1">
    <location>
        <begin position="93"/>
        <end position="138"/>
    </location>
</feature>